<keyword evidence="10" id="KW-0997">Cell inner membrane</keyword>
<gene>
    <name evidence="13" type="ORF">PUV54_08000</name>
</gene>
<feature type="transmembrane region" description="Helical" evidence="12">
    <location>
        <begin position="331"/>
        <end position="349"/>
    </location>
</feature>
<feature type="binding site" evidence="11">
    <location>
        <position position="115"/>
    </location>
    <ligand>
        <name>K(+)</name>
        <dbReference type="ChEBI" id="CHEBI:29103"/>
    </ligand>
</feature>
<protein>
    <recommendedName>
        <fullName evidence="10">Trk system potassium uptake protein</fullName>
    </recommendedName>
</protein>
<feature type="binding site" evidence="11">
    <location>
        <position position="441"/>
    </location>
    <ligand>
        <name>K(+)</name>
        <dbReference type="ChEBI" id="CHEBI:29103"/>
    </ligand>
</feature>
<dbReference type="InterPro" id="IPR003445">
    <property type="entry name" value="Cat_transpt"/>
</dbReference>
<comment type="function">
    <text evidence="10">Low-affinity potassium transport system. Interacts with Trk system potassium uptake protein TrkA.</text>
</comment>
<comment type="similarity">
    <text evidence="10">Belongs to the TrkH potassium transport family.</text>
</comment>
<evidence type="ECO:0000256" key="11">
    <source>
        <dbReference type="PIRSR" id="PIRSR006247-1"/>
    </source>
</evidence>
<feature type="transmembrane region" description="Helical" evidence="12">
    <location>
        <begin position="75"/>
        <end position="95"/>
    </location>
</feature>
<accession>A0AAE9ZHF8</accession>
<keyword evidence="7 12" id="KW-1133">Transmembrane helix</keyword>
<dbReference type="GO" id="GO:0046872">
    <property type="term" value="F:metal ion binding"/>
    <property type="evidence" value="ECO:0007669"/>
    <property type="project" value="UniProtKB-KW"/>
</dbReference>
<feature type="binding site" evidence="11">
    <location>
        <position position="116"/>
    </location>
    <ligand>
        <name>K(+)</name>
        <dbReference type="ChEBI" id="CHEBI:29103"/>
    </ligand>
</feature>
<dbReference type="GO" id="GO:0005886">
    <property type="term" value="C:plasma membrane"/>
    <property type="evidence" value="ECO:0007669"/>
    <property type="project" value="UniProtKB-SubCell"/>
</dbReference>
<keyword evidence="6 10" id="KW-0630">Potassium</keyword>
<dbReference type="PANTHER" id="PTHR32024">
    <property type="entry name" value="TRK SYSTEM POTASSIUM UPTAKE PROTEIN TRKG-RELATED"/>
    <property type="match status" value="1"/>
</dbReference>
<evidence type="ECO:0000256" key="6">
    <source>
        <dbReference type="ARBA" id="ARBA00022958"/>
    </source>
</evidence>
<evidence type="ECO:0000256" key="4">
    <source>
        <dbReference type="ARBA" id="ARBA00022538"/>
    </source>
</evidence>
<evidence type="ECO:0000256" key="12">
    <source>
        <dbReference type="SAM" id="Phobius"/>
    </source>
</evidence>
<evidence type="ECO:0000256" key="9">
    <source>
        <dbReference type="ARBA" id="ARBA00023136"/>
    </source>
</evidence>
<feature type="transmembrane region" description="Helical" evidence="12">
    <location>
        <begin position="281"/>
        <end position="301"/>
    </location>
</feature>
<dbReference type="GO" id="GO:0015379">
    <property type="term" value="F:potassium:chloride symporter activity"/>
    <property type="evidence" value="ECO:0007669"/>
    <property type="project" value="InterPro"/>
</dbReference>
<feature type="binding site" evidence="11">
    <location>
        <position position="440"/>
    </location>
    <ligand>
        <name>K(+)</name>
        <dbReference type="ChEBI" id="CHEBI:29103"/>
    </ligand>
</feature>
<dbReference type="KEGG" id="hfl:PUV54_08000"/>
<feature type="transmembrane region" description="Helical" evidence="12">
    <location>
        <begin position="44"/>
        <end position="63"/>
    </location>
</feature>
<dbReference type="Proteomes" id="UP001214043">
    <property type="component" value="Chromosome"/>
</dbReference>
<feature type="transmembrane region" description="Helical" evidence="12">
    <location>
        <begin position="245"/>
        <end position="269"/>
    </location>
</feature>
<comment type="subcellular location">
    <subcellularLocation>
        <location evidence="10">Cell inner membrane</location>
        <topology evidence="10">Multi-pass membrane protein</topology>
    </subcellularLocation>
    <subcellularLocation>
        <location evidence="1">Cell membrane</location>
        <topology evidence="1">Multi-pass membrane protein</topology>
    </subcellularLocation>
</comment>
<evidence type="ECO:0000256" key="8">
    <source>
        <dbReference type="ARBA" id="ARBA00023065"/>
    </source>
</evidence>
<dbReference type="PANTHER" id="PTHR32024:SF3">
    <property type="entry name" value="TRK SYSTEM POTASSIUM UPTAKE PROTEIN"/>
    <property type="match status" value="1"/>
</dbReference>
<name>A0AAE9ZHF8_9PROT</name>
<feature type="transmembrane region" description="Helical" evidence="12">
    <location>
        <begin position="7"/>
        <end position="24"/>
    </location>
</feature>
<keyword evidence="2 10" id="KW-0813">Transport</keyword>
<evidence type="ECO:0000256" key="1">
    <source>
        <dbReference type="ARBA" id="ARBA00004651"/>
    </source>
</evidence>
<dbReference type="InterPro" id="IPR004772">
    <property type="entry name" value="TrkH"/>
</dbReference>
<sequence>MLNLRPVFLVTGALVAALGVTMLLPMLTDLLSQDAVHRADWSSFAIGATAAIFMGGGAAAASWGRIDSIGIREGFLLTGASWTALVVFAAIPLALGGLDIGYVDAFFEAMSGLTTTGSTIVTNLDDAPPGALLWRSMLQWFGGVGIIIMAFAVLPILKVGGMQIFKSEAWDTSEKFMANATNYSIALSLIYLFFTALCFVMLWGFGMPAWHALNHAMTTVATGGFSTRDASLGAFLTVGRAPLDLVVTVFMIIGSLPFGIFLVAILRGAWKRLFTDSQIRFFITIVTVLTVLMMFRVLNIFDDIDPFTAFRLAIFNVVSIMTGTGYATTDYNAWGPFAVGFFFCIMFIGGCAGSTSCGMKVFRFQVALAALVVYAKRLAHPNGVFVARYNQRPLTDDVFVSVLSFFFVYFATFASLAVVLAGLGLDTLTAISSAGTAIANVGPGLGPIVGPSGNFASLPDAAKLAMSAGMLLGRLEFFTILVILSPAFWRG</sequence>
<dbReference type="EMBL" id="CP118166">
    <property type="protein sequence ID" value="WDI33138.1"/>
    <property type="molecule type" value="Genomic_DNA"/>
</dbReference>
<proteinExistence type="inferred from homology"/>
<feature type="transmembrane region" description="Helical" evidence="12">
    <location>
        <begin position="471"/>
        <end position="489"/>
    </location>
</feature>
<feature type="binding site" evidence="11">
    <location>
        <position position="324"/>
    </location>
    <ligand>
        <name>K(+)</name>
        <dbReference type="ChEBI" id="CHEBI:29103"/>
    </ligand>
</feature>
<evidence type="ECO:0000256" key="3">
    <source>
        <dbReference type="ARBA" id="ARBA00022475"/>
    </source>
</evidence>
<dbReference type="RefSeq" id="WP_274495102.1">
    <property type="nucleotide sequence ID" value="NZ_CP118166.1"/>
</dbReference>
<evidence type="ECO:0000256" key="5">
    <source>
        <dbReference type="ARBA" id="ARBA00022692"/>
    </source>
</evidence>
<feature type="transmembrane region" description="Helical" evidence="12">
    <location>
        <begin position="399"/>
        <end position="423"/>
    </location>
</feature>
<keyword evidence="11" id="KW-0479">Metal-binding</keyword>
<dbReference type="AlphaFoldDB" id="A0AAE9ZHF8"/>
<reference evidence="13" key="1">
    <citation type="submission" date="2023-02" db="EMBL/GenBank/DDBJ databases">
        <title>Genome sequence of Hyphococcus flavus.</title>
        <authorList>
            <person name="Rong J.-C."/>
            <person name="Zhao Q."/>
            <person name="Yi M."/>
            <person name="Wu J.-Y."/>
        </authorList>
    </citation>
    <scope>NUCLEOTIDE SEQUENCE</scope>
    <source>
        <strain evidence="13">MCCC 1K03223</strain>
    </source>
</reference>
<dbReference type="Pfam" id="PF02386">
    <property type="entry name" value="TrkH"/>
    <property type="match status" value="1"/>
</dbReference>
<keyword evidence="4 10" id="KW-0633">Potassium transport</keyword>
<feature type="transmembrane region" description="Helical" evidence="12">
    <location>
        <begin position="137"/>
        <end position="157"/>
    </location>
</feature>
<evidence type="ECO:0000313" key="14">
    <source>
        <dbReference type="Proteomes" id="UP001214043"/>
    </source>
</evidence>
<feature type="binding site" evidence="11">
    <location>
        <position position="223"/>
    </location>
    <ligand>
        <name>K(+)</name>
        <dbReference type="ChEBI" id="CHEBI:29103"/>
    </ligand>
</feature>
<evidence type="ECO:0000256" key="10">
    <source>
        <dbReference type="PIRNR" id="PIRNR006247"/>
    </source>
</evidence>
<evidence type="ECO:0000313" key="13">
    <source>
        <dbReference type="EMBL" id="WDI33138.1"/>
    </source>
</evidence>
<keyword evidence="8 10" id="KW-0406">Ion transport</keyword>
<organism evidence="13 14">
    <name type="scientific">Hyphococcus flavus</name>
    <dbReference type="NCBI Taxonomy" id="1866326"/>
    <lineage>
        <taxon>Bacteria</taxon>
        <taxon>Pseudomonadati</taxon>
        <taxon>Pseudomonadota</taxon>
        <taxon>Alphaproteobacteria</taxon>
        <taxon>Parvularculales</taxon>
        <taxon>Parvularculaceae</taxon>
        <taxon>Hyphococcus</taxon>
    </lineage>
</organism>
<evidence type="ECO:0000256" key="7">
    <source>
        <dbReference type="ARBA" id="ARBA00022989"/>
    </source>
</evidence>
<keyword evidence="5 12" id="KW-0812">Transmembrane</keyword>
<evidence type="ECO:0000256" key="2">
    <source>
        <dbReference type="ARBA" id="ARBA00022448"/>
    </source>
</evidence>
<dbReference type="PIRSF" id="PIRSF006247">
    <property type="entry name" value="TrkH"/>
    <property type="match status" value="1"/>
</dbReference>
<keyword evidence="3 10" id="KW-1003">Cell membrane</keyword>
<keyword evidence="9 10" id="KW-0472">Membrane</keyword>
<keyword evidence="14" id="KW-1185">Reference proteome</keyword>
<feature type="transmembrane region" description="Helical" evidence="12">
    <location>
        <begin position="183"/>
        <end position="205"/>
    </location>
</feature>